<dbReference type="SUPFAM" id="SSF101898">
    <property type="entry name" value="NHL repeat"/>
    <property type="match status" value="1"/>
</dbReference>
<name>A0ABM0MLD4_SACKO</name>
<keyword evidence="1" id="KW-0677">Repeat</keyword>
<evidence type="ECO:0000313" key="5">
    <source>
        <dbReference type="RefSeq" id="XP_006820825.1"/>
    </source>
</evidence>
<proteinExistence type="predicted"/>
<dbReference type="RefSeq" id="XP_006820825.1">
    <property type="nucleotide sequence ID" value="XM_006820762.1"/>
</dbReference>
<evidence type="ECO:0000313" key="4">
    <source>
        <dbReference type="Proteomes" id="UP000694865"/>
    </source>
</evidence>
<keyword evidence="2" id="KW-0853">WD repeat</keyword>
<reference evidence="5" key="1">
    <citation type="submission" date="2025-08" db="UniProtKB">
        <authorList>
            <consortium name="RefSeq"/>
        </authorList>
    </citation>
    <scope>IDENTIFICATION</scope>
    <source>
        <tissue evidence="5">Testes</tissue>
    </source>
</reference>
<evidence type="ECO:0000256" key="2">
    <source>
        <dbReference type="PROSITE-ProRule" id="PRU00221"/>
    </source>
</evidence>
<dbReference type="Gene3D" id="2.130.10.10">
    <property type="entry name" value="YVTN repeat-like/Quinoprotein amine dehydrogenase"/>
    <property type="match status" value="1"/>
</dbReference>
<protein>
    <submittedName>
        <fullName evidence="5">WD repeat-containing protein on Y chromosome-like</fullName>
    </submittedName>
</protein>
<evidence type="ECO:0000256" key="3">
    <source>
        <dbReference type="SAM" id="MobiDB-lite"/>
    </source>
</evidence>
<dbReference type="PANTHER" id="PTHR44324:SF4">
    <property type="entry name" value="WD40 REPEAT DOMAIN 95"/>
    <property type="match status" value="1"/>
</dbReference>
<dbReference type="GeneID" id="102808769"/>
<dbReference type="InterPro" id="IPR015943">
    <property type="entry name" value="WD40/YVTN_repeat-like_dom_sf"/>
</dbReference>
<feature type="region of interest" description="Disordered" evidence="3">
    <location>
        <begin position="156"/>
        <end position="183"/>
    </location>
</feature>
<keyword evidence="4" id="KW-1185">Reference proteome</keyword>
<dbReference type="SMART" id="SM00320">
    <property type="entry name" value="WD40"/>
    <property type="match status" value="1"/>
</dbReference>
<dbReference type="PROSITE" id="PS50082">
    <property type="entry name" value="WD_REPEATS_2"/>
    <property type="match status" value="1"/>
</dbReference>
<dbReference type="Proteomes" id="UP000694865">
    <property type="component" value="Unplaced"/>
</dbReference>
<dbReference type="PANTHER" id="PTHR44324">
    <property type="entry name" value="WD40 REPEAT DOMAIN 95"/>
    <property type="match status" value="1"/>
</dbReference>
<sequence>MNTKIITTFWRAHIESVTSIDLVNEHNLILTSSLDFTVRLWTFDGEYVGTFGQQEPWDIYNRSTFAHPMVPYDVLVDPQSLPNHPILDGKPSAAQIIHAESLENGENQSEEEVPYERKEEKRNDTVDITNYLGMKTQFVYDDDMIQEELKAKPYLDGTGKRLRHEKHKPRPKDRGGPNAYQNLKCFDLDDTPPVIQRKMQEKSDQLFTL</sequence>
<dbReference type="InterPro" id="IPR051242">
    <property type="entry name" value="WD-EF-hand_domain"/>
</dbReference>
<accession>A0ABM0MLD4</accession>
<organism evidence="4 5">
    <name type="scientific">Saccoglossus kowalevskii</name>
    <name type="common">Acorn worm</name>
    <dbReference type="NCBI Taxonomy" id="10224"/>
    <lineage>
        <taxon>Eukaryota</taxon>
        <taxon>Metazoa</taxon>
        <taxon>Hemichordata</taxon>
        <taxon>Enteropneusta</taxon>
        <taxon>Harrimaniidae</taxon>
        <taxon>Saccoglossus</taxon>
    </lineage>
</organism>
<gene>
    <name evidence="5" type="primary">LOC102808769</name>
</gene>
<evidence type="ECO:0000256" key="1">
    <source>
        <dbReference type="ARBA" id="ARBA00022737"/>
    </source>
</evidence>
<feature type="repeat" description="WD" evidence="2">
    <location>
        <begin position="10"/>
        <end position="41"/>
    </location>
</feature>
<dbReference type="InterPro" id="IPR001680">
    <property type="entry name" value="WD40_rpt"/>
</dbReference>
<feature type="compositionally biased region" description="Basic residues" evidence="3">
    <location>
        <begin position="160"/>
        <end position="171"/>
    </location>
</feature>
<feature type="region of interest" description="Disordered" evidence="3">
    <location>
        <begin position="101"/>
        <end position="120"/>
    </location>
</feature>
<dbReference type="PROSITE" id="PS50294">
    <property type="entry name" value="WD_REPEATS_REGION"/>
    <property type="match status" value="1"/>
</dbReference>